<protein>
    <submittedName>
        <fullName evidence="1">Uncharacterized protein</fullName>
    </submittedName>
</protein>
<dbReference type="AlphaFoldDB" id="A0A8S1DJ34"/>
<dbReference type="EMBL" id="CADEPI010000214">
    <property type="protein sequence ID" value="CAB3380681.1"/>
    <property type="molecule type" value="Genomic_DNA"/>
</dbReference>
<keyword evidence="2" id="KW-1185">Reference proteome</keyword>
<organism evidence="1 2">
    <name type="scientific">Cloeon dipterum</name>
    <dbReference type="NCBI Taxonomy" id="197152"/>
    <lineage>
        <taxon>Eukaryota</taxon>
        <taxon>Metazoa</taxon>
        <taxon>Ecdysozoa</taxon>
        <taxon>Arthropoda</taxon>
        <taxon>Hexapoda</taxon>
        <taxon>Insecta</taxon>
        <taxon>Pterygota</taxon>
        <taxon>Palaeoptera</taxon>
        <taxon>Ephemeroptera</taxon>
        <taxon>Pisciforma</taxon>
        <taxon>Baetidae</taxon>
        <taxon>Cloeon</taxon>
    </lineage>
</organism>
<reference evidence="1 2" key="1">
    <citation type="submission" date="2020-04" db="EMBL/GenBank/DDBJ databases">
        <authorList>
            <person name="Alioto T."/>
            <person name="Alioto T."/>
            <person name="Gomez Garrido J."/>
        </authorList>
    </citation>
    <scope>NUCLEOTIDE SEQUENCE [LARGE SCALE GENOMIC DNA]</scope>
</reference>
<evidence type="ECO:0000313" key="2">
    <source>
        <dbReference type="Proteomes" id="UP000494165"/>
    </source>
</evidence>
<sequence>MLKLLNGLGDSLLVGLHLSSMRDLVSMQSSVRRQVALEWAGSKGVKEKKNRAKDCCALEIRQFIIGKYFFTFTLFGYNPVKRHPISCSTIAPIPSTSTQ</sequence>
<evidence type="ECO:0000313" key="1">
    <source>
        <dbReference type="EMBL" id="CAB3380681.1"/>
    </source>
</evidence>
<proteinExistence type="predicted"/>
<accession>A0A8S1DJ34</accession>
<gene>
    <name evidence="1" type="ORF">CLODIP_2_CD07446</name>
</gene>
<dbReference type="Proteomes" id="UP000494165">
    <property type="component" value="Unassembled WGS sequence"/>
</dbReference>
<name>A0A8S1DJ34_9INSE</name>
<comment type="caution">
    <text evidence="1">The sequence shown here is derived from an EMBL/GenBank/DDBJ whole genome shotgun (WGS) entry which is preliminary data.</text>
</comment>